<evidence type="ECO:0000256" key="1">
    <source>
        <dbReference type="SAM" id="Phobius"/>
    </source>
</evidence>
<keyword evidence="1" id="KW-0472">Membrane</keyword>
<proteinExistence type="predicted"/>
<keyword evidence="3" id="KW-1185">Reference proteome</keyword>
<dbReference type="AlphaFoldDB" id="A0A6V8HNK2"/>
<accession>A0A6V8HNK2</accession>
<evidence type="ECO:0000313" key="2">
    <source>
        <dbReference type="EMBL" id="GAM41233.1"/>
    </source>
</evidence>
<keyword evidence="1" id="KW-0812">Transmembrane</keyword>
<protein>
    <submittedName>
        <fullName evidence="2">Uncharacterized protein</fullName>
    </submittedName>
</protein>
<reference evidence="3" key="1">
    <citation type="journal article" date="2015" name="Genome Announc.">
        <title>Draft genome sequence of Talaromyces cellulolyticus strain Y-94, a source of lignocellulosic biomass-degrading enzymes.</title>
        <authorList>
            <person name="Fujii T."/>
            <person name="Koike H."/>
            <person name="Sawayama S."/>
            <person name="Yano S."/>
            <person name="Inoue H."/>
        </authorList>
    </citation>
    <scope>NUCLEOTIDE SEQUENCE [LARGE SCALE GENOMIC DNA]</scope>
    <source>
        <strain evidence="3">Y-94</strain>
    </source>
</reference>
<feature type="transmembrane region" description="Helical" evidence="1">
    <location>
        <begin position="43"/>
        <end position="64"/>
    </location>
</feature>
<name>A0A6V8HNK2_TALPI</name>
<organism evidence="2 3">
    <name type="scientific">Talaromyces pinophilus</name>
    <name type="common">Penicillium pinophilum</name>
    <dbReference type="NCBI Taxonomy" id="128442"/>
    <lineage>
        <taxon>Eukaryota</taxon>
        <taxon>Fungi</taxon>
        <taxon>Dikarya</taxon>
        <taxon>Ascomycota</taxon>
        <taxon>Pezizomycotina</taxon>
        <taxon>Eurotiomycetes</taxon>
        <taxon>Eurotiomycetidae</taxon>
        <taxon>Eurotiales</taxon>
        <taxon>Trichocomaceae</taxon>
        <taxon>Talaromyces</taxon>
        <taxon>Talaromyces sect. Talaromyces</taxon>
    </lineage>
</organism>
<evidence type="ECO:0000313" key="3">
    <source>
        <dbReference type="Proteomes" id="UP000053095"/>
    </source>
</evidence>
<sequence length="124" mass="14027">MTQYLYMDRQEAEEGSTSSHLYWFLHQRSQAWKTSYSALPKSVAWVSVTVALMAMVVLGVVTVVTEDLTYSDESVDTQVRCPCVSIGEKTEICVHDCAGSHLPFRRLDVDVYRFLTADTVRQLA</sequence>
<gene>
    <name evidence="2" type="ORF">TCE0_042r14211</name>
</gene>
<dbReference type="EMBL" id="DF933838">
    <property type="protein sequence ID" value="GAM41233.1"/>
    <property type="molecule type" value="Genomic_DNA"/>
</dbReference>
<dbReference type="Proteomes" id="UP000053095">
    <property type="component" value="Unassembled WGS sequence"/>
</dbReference>
<keyword evidence="1" id="KW-1133">Transmembrane helix</keyword>
<comment type="caution">
    <text evidence="2">The sequence shown here is derived from an EMBL/GenBank/DDBJ whole genome shotgun (WGS) entry which is preliminary data.</text>
</comment>